<accession>F0SBY2</accession>
<organism evidence="2 3">
    <name type="scientific">Pseudopedobacter saltans (strain ATCC 51119 / DSM 12145 / JCM 21818 / CCUG 39354 / LMG 10337 / NBRC 100064 / NCIMB 13643)</name>
    <name type="common">Pedobacter saltans</name>
    <dbReference type="NCBI Taxonomy" id="762903"/>
    <lineage>
        <taxon>Bacteria</taxon>
        <taxon>Pseudomonadati</taxon>
        <taxon>Bacteroidota</taxon>
        <taxon>Sphingobacteriia</taxon>
        <taxon>Sphingobacteriales</taxon>
        <taxon>Sphingobacteriaceae</taxon>
        <taxon>Pseudopedobacter</taxon>
    </lineage>
</organism>
<dbReference type="EMBL" id="CP002545">
    <property type="protein sequence ID" value="ADY53823.1"/>
    <property type="molecule type" value="Genomic_DNA"/>
</dbReference>
<reference evidence="2 3" key="1">
    <citation type="journal article" date="2011" name="Stand. Genomic Sci.">
        <title>Complete genome sequence of the gliding, heparinolytic Pedobacter saltans type strain (113).</title>
        <authorList>
            <person name="Liolios K."/>
            <person name="Sikorski J."/>
            <person name="Lu M."/>
            <person name="Nolan M."/>
            <person name="Lapidus A."/>
            <person name="Lucas S."/>
            <person name="Hammon N."/>
            <person name="Deshpande S."/>
            <person name="Cheng J.F."/>
            <person name="Tapia R."/>
            <person name="Han C."/>
            <person name="Goodwin L."/>
            <person name="Pitluck S."/>
            <person name="Huntemann M."/>
            <person name="Ivanova N."/>
            <person name="Pagani I."/>
            <person name="Mavromatis K."/>
            <person name="Ovchinikova G."/>
            <person name="Pati A."/>
            <person name="Chen A."/>
            <person name="Palaniappan K."/>
            <person name="Land M."/>
            <person name="Hauser L."/>
            <person name="Brambilla E.M."/>
            <person name="Kotsyurbenko O."/>
            <person name="Rohde M."/>
            <person name="Tindall B.J."/>
            <person name="Abt B."/>
            <person name="Goker M."/>
            <person name="Detter J.C."/>
            <person name="Woyke T."/>
            <person name="Bristow J."/>
            <person name="Eisen J.A."/>
            <person name="Markowitz V."/>
            <person name="Hugenholtz P."/>
            <person name="Klenk H.P."/>
            <person name="Kyrpides N.C."/>
        </authorList>
    </citation>
    <scope>NUCLEOTIDE SEQUENCE [LARGE SCALE GENOMIC DNA]</scope>
    <source>
        <strain evidence="3">ATCC 51119 / DSM 12145 / JCM 21818 / LMG 10337 / NBRC 100064 / NCIMB 13643</strain>
    </source>
</reference>
<evidence type="ECO:0008006" key="4">
    <source>
        <dbReference type="Google" id="ProtNLM"/>
    </source>
</evidence>
<protein>
    <recommendedName>
        <fullName evidence="4">YARHG domain-containing protein</fullName>
    </recommendedName>
</protein>
<dbReference type="AlphaFoldDB" id="F0SBY2"/>
<feature type="signal peptide" evidence="1">
    <location>
        <begin position="1"/>
        <end position="18"/>
    </location>
</feature>
<dbReference type="HOGENOM" id="CLU_1843434_0_0_10"/>
<dbReference type="STRING" id="762903.Pedsa_3288"/>
<reference evidence="3" key="2">
    <citation type="submission" date="2011-02" db="EMBL/GenBank/DDBJ databases">
        <title>The complete genome of Pedobacter saltans DSM 12145.</title>
        <authorList>
            <consortium name="US DOE Joint Genome Institute (JGI-PGF)"/>
            <person name="Lucas S."/>
            <person name="Copeland A."/>
            <person name="Lapidus A."/>
            <person name="Bruce D."/>
            <person name="Goodwin L."/>
            <person name="Pitluck S."/>
            <person name="Kyrpides N."/>
            <person name="Mavromatis K."/>
            <person name="Pagani I."/>
            <person name="Ivanova N."/>
            <person name="Ovchinnikova G."/>
            <person name="Lu M."/>
            <person name="Detter J.C."/>
            <person name="Han C."/>
            <person name="Land M."/>
            <person name="Hauser L."/>
            <person name="Markowitz V."/>
            <person name="Cheng J.-F."/>
            <person name="Hugenholtz P."/>
            <person name="Woyke T."/>
            <person name="Wu D."/>
            <person name="Tindall B."/>
            <person name="Pomrenke H.G."/>
            <person name="Brambilla E."/>
            <person name="Klenk H.-P."/>
            <person name="Eisen J.A."/>
        </authorList>
    </citation>
    <scope>NUCLEOTIDE SEQUENCE [LARGE SCALE GENOMIC DNA]</scope>
    <source>
        <strain evidence="3">ATCC 51119 / DSM 12145 / JCM 21818 / LMG 10337 / NBRC 100064 / NCIMB 13643</strain>
    </source>
</reference>
<keyword evidence="1" id="KW-0732">Signal</keyword>
<evidence type="ECO:0000256" key="1">
    <source>
        <dbReference type="SAM" id="SignalP"/>
    </source>
</evidence>
<dbReference type="RefSeq" id="WP_013634306.1">
    <property type="nucleotide sequence ID" value="NC_015177.1"/>
</dbReference>
<sequence length="139" mass="16503">MRKLILLILMLCGFTTFAQKKTKDLNYYYYSAKQDPSFVAYLKAKKEFDDKKTDFRLPKSEEAVREIEQNRDKIMRNEKTYAEFLSKHGMKNAGEYSSLWFGQLTALKSFLKKNPEFSSLSAKERQDIIDKWYFSGEFK</sequence>
<evidence type="ECO:0000313" key="2">
    <source>
        <dbReference type="EMBL" id="ADY53823.1"/>
    </source>
</evidence>
<name>F0SBY2_PSESL</name>
<dbReference type="Proteomes" id="UP000000310">
    <property type="component" value="Chromosome"/>
</dbReference>
<dbReference type="KEGG" id="psn:Pedsa_3288"/>
<proteinExistence type="predicted"/>
<gene>
    <name evidence="2" type="ordered locus">Pedsa_3288</name>
</gene>
<evidence type="ECO:0000313" key="3">
    <source>
        <dbReference type="Proteomes" id="UP000000310"/>
    </source>
</evidence>
<keyword evidence="3" id="KW-1185">Reference proteome</keyword>
<dbReference type="OrthoDB" id="764767at2"/>
<feature type="chain" id="PRO_5005675159" description="YARHG domain-containing protein" evidence="1">
    <location>
        <begin position="19"/>
        <end position="139"/>
    </location>
</feature>